<dbReference type="OrthoDB" id="9803764at2"/>
<dbReference type="SMART" id="SM00342">
    <property type="entry name" value="HTH_ARAC"/>
    <property type="match status" value="1"/>
</dbReference>
<evidence type="ECO:0000256" key="2">
    <source>
        <dbReference type="ARBA" id="ARBA00023163"/>
    </source>
</evidence>
<dbReference type="Gene3D" id="1.10.10.60">
    <property type="entry name" value="Homeodomain-like"/>
    <property type="match status" value="1"/>
</dbReference>
<dbReference type="Proteomes" id="UP000198157">
    <property type="component" value="Unassembled WGS sequence"/>
</dbReference>
<dbReference type="EMBL" id="NIVS01000042">
    <property type="protein sequence ID" value="OWQ51327.1"/>
    <property type="molecule type" value="Genomic_DNA"/>
</dbReference>
<dbReference type="Pfam" id="PF01965">
    <property type="entry name" value="DJ-1_PfpI"/>
    <property type="match status" value="1"/>
</dbReference>
<dbReference type="AlphaFoldDB" id="A0A246HJL8"/>
<dbReference type="InterPro" id="IPR009057">
    <property type="entry name" value="Homeodomain-like_sf"/>
</dbReference>
<dbReference type="SUPFAM" id="SSF46689">
    <property type="entry name" value="Homeodomain-like"/>
    <property type="match status" value="1"/>
</dbReference>
<protein>
    <submittedName>
        <fullName evidence="4">AraC family transcriptional regulator</fullName>
    </submittedName>
</protein>
<organism evidence="4 5">
    <name type="scientific">Stenotrophomonas maltophilia</name>
    <name type="common">Pseudomonas maltophilia</name>
    <name type="synonym">Xanthomonas maltophilia</name>
    <dbReference type="NCBI Taxonomy" id="40324"/>
    <lineage>
        <taxon>Bacteria</taxon>
        <taxon>Pseudomonadati</taxon>
        <taxon>Pseudomonadota</taxon>
        <taxon>Gammaproteobacteria</taxon>
        <taxon>Lysobacterales</taxon>
        <taxon>Lysobacteraceae</taxon>
        <taxon>Stenotrophomonas</taxon>
        <taxon>Stenotrophomonas maltophilia group</taxon>
    </lineage>
</organism>
<dbReference type="SUPFAM" id="SSF52317">
    <property type="entry name" value="Class I glutamine amidotransferase-like"/>
    <property type="match status" value="1"/>
</dbReference>
<evidence type="ECO:0000256" key="1">
    <source>
        <dbReference type="ARBA" id="ARBA00023015"/>
    </source>
</evidence>
<dbReference type="InterPro" id="IPR029062">
    <property type="entry name" value="Class_I_gatase-like"/>
</dbReference>
<evidence type="ECO:0000259" key="3">
    <source>
        <dbReference type="PROSITE" id="PS01124"/>
    </source>
</evidence>
<proteinExistence type="predicted"/>
<dbReference type="PANTHER" id="PTHR43130">
    <property type="entry name" value="ARAC-FAMILY TRANSCRIPTIONAL REGULATOR"/>
    <property type="match status" value="1"/>
</dbReference>
<dbReference type="PANTHER" id="PTHR43130:SF11">
    <property type="entry name" value="TRANSCRIPTIONAL REGULATORY PROTEIN"/>
    <property type="match status" value="1"/>
</dbReference>
<comment type="caution">
    <text evidence="4">The sequence shown here is derived from an EMBL/GenBank/DDBJ whole genome shotgun (WGS) entry which is preliminary data.</text>
</comment>
<evidence type="ECO:0000313" key="4">
    <source>
        <dbReference type="EMBL" id="OWQ51327.1"/>
    </source>
</evidence>
<dbReference type="InterPro" id="IPR052158">
    <property type="entry name" value="INH-QAR"/>
</dbReference>
<dbReference type="Pfam" id="PF12833">
    <property type="entry name" value="HTH_18"/>
    <property type="match status" value="1"/>
</dbReference>
<dbReference type="InterPro" id="IPR018060">
    <property type="entry name" value="HTH_AraC"/>
</dbReference>
<reference evidence="4 5" key="1">
    <citation type="submission" date="2017-06" db="EMBL/GenBank/DDBJ databases">
        <authorList>
            <person name="Kim H.J."/>
            <person name="Triplett B.A."/>
        </authorList>
    </citation>
    <scope>NUCLEOTIDE SEQUENCE [LARGE SCALE GENOMIC DNA]</scope>
    <source>
        <strain evidence="4 5">13146</strain>
    </source>
</reference>
<keyword evidence="1" id="KW-0805">Transcription regulation</keyword>
<evidence type="ECO:0000313" key="5">
    <source>
        <dbReference type="Proteomes" id="UP000198157"/>
    </source>
</evidence>
<name>A0A246HJL8_STEMA</name>
<keyword evidence="2" id="KW-0804">Transcription</keyword>
<dbReference type="InterPro" id="IPR002818">
    <property type="entry name" value="DJ-1/PfpI"/>
</dbReference>
<feature type="domain" description="HTH araC/xylS-type" evidence="3">
    <location>
        <begin position="223"/>
        <end position="319"/>
    </location>
</feature>
<dbReference type="GO" id="GO:0043565">
    <property type="term" value="F:sequence-specific DNA binding"/>
    <property type="evidence" value="ECO:0007669"/>
    <property type="project" value="InterPro"/>
</dbReference>
<dbReference type="PROSITE" id="PS01124">
    <property type="entry name" value="HTH_ARAC_FAMILY_2"/>
    <property type="match status" value="1"/>
</dbReference>
<accession>A0A246HJL8</accession>
<dbReference type="Gene3D" id="3.40.50.880">
    <property type="match status" value="1"/>
</dbReference>
<gene>
    <name evidence="4" type="ORF">CEE60_14870</name>
</gene>
<dbReference type="GO" id="GO:0003700">
    <property type="term" value="F:DNA-binding transcription factor activity"/>
    <property type="evidence" value="ECO:0007669"/>
    <property type="project" value="InterPro"/>
</dbReference>
<sequence>MHDFTVIVLPGAFASSVALTLDILTTAATLAPRLGLPVPRWQVCSPARGAVRLGTHLQLRAQPLPRVAEPHSCWIVPGLGVEDPEAIAQRLRDPDIPGVRRALRAHVAAGGRVAASCASVFLLHDAGLLAGRSVTTTWWLAGALQRQAPECQVDPDRMVIDDTPVITAGAALGHTDLMLYLLRQRFGPALPDAVARALLLDRRQLQSPFMVPAMMAQGNALIASLTAHIEATLPATVSVGALAAHAGMSTRTLSRQVSKATGQGPLHLIRSVQLNQARALLESSRYSVETVAERVGYRDPTALRRLMRKRLNATPRQLR</sequence>